<dbReference type="InterPro" id="IPR006533">
    <property type="entry name" value="T6SS_Vgr_RhsGE"/>
</dbReference>
<dbReference type="InterPro" id="IPR054030">
    <property type="entry name" value="Gp5_Vgr_C"/>
</dbReference>
<dbReference type="SUPFAM" id="SSF69349">
    <property type="entry name" value="Phage fibre proteins"/>
    <property type="match status" value="1"/>
</dbReference>
<dbReference type="Proteomes" id="UP000523601">
    <property type="component" value="Unassembled WGS sequence"/>
</dbReference>
<comment type="subcellular location">
    <subcellularLocation>
        <location evidence="1">Secreted</location>
    </subcellularLocation>
</comment>
<dbReference type="Gene3D" id="2.30.110.50">
    <property type="match status" value="1"/>
</dbReference>
<protein>
    <submittedName>
        <fullName evidence="6">Type VI secretion system tip protein VgrG</fullName>
    </submittedName>
</protein>
<evidence type="ECO:0000313" key="6">
    <source>
        <dbReference type="EMBL" id="NVO29320.1"/>
    </source>
</evidence>
<dbReference type="InterPro" id="IPR050708">
    <property type="entry name" value="T6SS_VgrG/RHS"/>
</dbReference>
<comment type="similarity">
    <text evidence="2">Belongs to the VgrG protein family.</text>
</comment>
<dbReference type="InterPro" id="IPR017847">
    <property type="entry name" value="T6SS_RhsGE_Vgr_subset"/>
</dbReference>
<sequence>MKMAGAFSAFISIDGKTALGADGFTGLEMVSAIPEYRVELSELTGKVEDFLGKTAEITLPPALQAPAVKARSYCGIVTDVELITDTSNALSERQRGRLLVRPFLALLRYSSASVIYQNQSSVDILKAVLERNGLSRAKLSITATPPKRETCIQYNENDLSFVERLLAEDGLVYFFHDGQDGTTMLVHDTAKPFPANKSGEAELTDPANADAKLFQGHGMGLGRQIVSGKVSLTSYDVEKAAQAVGGPTTSTDTKMTGTPSVVEYRAARGATVKADATTFARQTQGGESRLAGRTDHPALFPGQALKLAKVSDAEMKGSYVINALEFEATGNGIRTRFRAAPKDAPYLPPHLPKPVLAGVHNALVVGGNDGEPACDAEGRVKVKFFWDQSKETKDTTGWLRVAETYAGKGYGGQFTPRVGQEVLVSFLHGDPDCPVITGQIYNAKNKPPFAKANTTQTGYSTKLKGKANELIFDDAQDKELLTLNAAKDYALTVQDTATTTVTKDEKITIKGEASRKIEKSWDVDITKDLTLDAQNITLTGKSKLTLKVGSSSIEMTSSGITIKATNLTLEATQLTGKGSAKFALSGGQGSVQATGPLTLKGAQLTAEGSVMAKLKGSAMASVEGGGMTEIKGALVKVN</sequence>
<dbReference type="NCBIfam" id="TIGR03361">
    <property type="entry name" value="VI_Rhs_Vgr"/>
    <property type="match status" value="1"/>
</dbReference>
<dbReference type="Pfam" id="PF04717">
    <property type="entry name" value="Phage_base_V"/>
    <property type="match status" value="1"/>
</dbReference>
<dbReference type="SUPFAM" id="SSF69255">
    <property type="entry name" value="gp5 N-terminal domain-like"/>
    <property type="match status" value="1"/>
</dbReference>
<dbReference type="EMBL" id="JABCJD010000013">
    <property type="protein sequence ID" value="NVO29320.1"/>
    <property type="molecule type" value="Genomic_DNA"/>
</dbReference>
<feature type="domain" description="Gp5/Type VI secretion system Vgr C-terminal trimerisation" evidence="5">
    <location>
        <begin position="460"/>
        <end position="535"/>
    </location>
</feature>
<dbReference type="Gene3D" id="2.40.50.230">
    <property type="entry name" value="Gp5 N-terminal domain"/>
    <property type="match status" value="1"/>
</dbReference>
<evidence type="ECO:0000256" key="3">
    <source>
        <dbReference type="ARBA" id="ARBA00022525"/>
    </source>
</evidence>
<comment type="caution">
    <text evidence="6">The sequence shown here is derived from an EMBL/GenBank/DDBJ whole genome shotgun (WGS) entry which is preliminary data.</text>
</comment>
<evidence type="ECO:0000256" key="2">
    <source>
        <dbReference type="ARBA" id="ARBA00005558"/>
    </source>
</evidence>
<dbReference type="Pfam" id="PF22178">
    <property type="entry name" value="Gp5_trimer_C"/>
    <property type="match status" value="1"/>
</dbReference>
<gene>
    <name evidence="6" type="primary">tssI</name>
    <name evidence="6" type="ORF">HJ526_18010</name>
</gene>
<name>A0ABX2PIH1_9RHOB</name>
<keyword evidence="3" id="KW-0964">Secreted</keyword>
<evidence type="ECO:0000313" key="7">
    <source>
        <dbReference type="Proteomes" id="UP000523601"/>
    </source>
</evidence>
<dbReference type="Gene3D" id="4.10.220.110">
    <property type="match status" value="1"/>
</dbReference>
<dbReference type="InterPro" id="IPR037026">
    <property type="entry name" value="Vgr_OB-fold_dom_sf"/>
</dbReference>
<organism evidence="6 7">
    <name type="scientific">Donghicola mangrovi</name>
    <dbReference type="NCBI Taxonomy" id="2729614"/>
    <lineage>
        <taxon>Bacteria</taxon>
        <taxon>Pseudomonadati</taxon>
        <taxon>Pseudomonadota</taxon>
        <taxon>Alphaproteobacteria</taxon>
        <taxon>Rhodobacterales</taxon>
        <taxon>Roseobacteraceae</taxon>
        <taxon>Donghicola</taxon>
    </lineage>
</organism>
<dbReference type="SUPFAM" id="SSF69279">
    <property type="entry name" value="Phage tail proteins"/>
    <property type="match status" value="2"/>
</dbReference>
<keyword evidence="7" id="KW-1185">Reference proteome</keyword>
<evidence type="ECO:0000256" key="1">
    <source>
        <dbReference type="ARBA" id="ARBA00004613"/>
    </source>
</evidence>
<feature type="domain" description="Gp5/Type VI secretion system Vgr protein OB-fold" evidence="4">
    <location>
        <begin position="375"/>
        <end position="441"/>
    </location>
</feature>
<evidence type="ECO:0000259" key="5">
    <source>
        <dbReference type="Pfam" id="PF22178"/>
    </source>
</evidence>
<dbReference type="InterPro" id="IPR006531">
    <property type="entry name" value="Gp5/Vgr_OB"/>
</dbReference>
<dbReference type="Pfam" id="PF05954">
    <property type="entry name" value="Phage_GPD"/>
    <property type="match status" value="1"/>
</dbReference>
<evidence type="ECO:0000259" key="4">
    <source>
        <dbReference type="Pfam" id="PF04717"/>
    </source>
</evidence>
<reference evidence="6 7" key="1">
    <citation type="submission" date="2020-04" db="EMBL/GenBank/DDBJ databases">
        <title>Donghicola sp., a member of the Rhodobacteraceae family isolated from mangrove forest in Thailand.</title>
        <authorList>
            <person name="Charoenyingcharoen P."/>
            <person name="Yukphan P."/>
        </authorList>
    </citation>
    <scope>NUCLEOTIDE SEQUENCE [LARGE SCALE GENOMIC DNA]</scope>
    <source>
        <strain evidence="6 7">C2-DW-16</strain>
    </source>
</reference>
<dbReference type="Gene3D" id="3.55.50.10">
    <property type="entry name" value="Baseplate protein-like domains"/>
    <property type="match status" value="1"/>
</dbReference>
<accession>A0ABX2PIH1</accession>
<dbReference type="PANTHER" id="PTHR32305:SF15">
    <property type="entry name" value="PROTEIN RHSA-RELATED"/>
    <property type="match status" value="1"/>
</dbReference>
<proteinExistence type="inferred from homology"/>
<dbReference type="NCBIfam" id="TIGR01646">
    <property type="entry name" value="vgr_GE"/>
    <property type="match status" value="1"/>
</dbReference>
<dbReference type="PANTHER" id="PTHR32305">
    <property type="match status" value="1"/>
</dbReference>